<dbReference type="Gene3D" id="3.20.170.10">
    <property type="entry name" value="ADP-ribosylation domain"/>
    <property type="match status" value="1"/>
</dbReference>
<dbReference type="InterPro" id="IPR018840">
    <property type="entry name" value="DUF2441"/>
</dbReference>
<name>A0ABP6VC31_9GAMM</name>
<evidence type="ECO:0008006" key="3">
    <source>
        <dbReference type="Google" id="ProtNLM"/>
    </source>
</evidence>
<organism evidence="1 2">
    <name type="scientific">Zobellella aerophila</name>
    <dbReference type="NCBI Taxonomy" id="870480"/>
    <lineage>
        <taxon>Bacteria</taxon>
        <taxon>Pseudomonadati</taxon>
        <taxon>Pseudomonadota</taxon>
        <taxon>Gammaproteobacteria</taxon>
        <taxon>Aeromonadales</taxon>
        <taxon>Aeromonadaceae</taxon>
        <taxon>Zobellella</taxon>
    </lineage>
</organism>
<evidence type="ECO:0000313" key="2">
    <source>
        <dbReference type="Proteomes" id="UP001500795"/>
    </source>
</evidence>
<accession>A0ABP6VC31</accession>
<dbReference type="SUPFAM" id="SSF56399">
    <property type="entry name" value="ADP-ribosylation"/>
    <property type="match status" value="1"/>
</dbReference>
<keyword evidence="2" id="KW-1185">Reference proteome</keyword>
<sequence length="172" mass="19502">MKKFYTVDRLGTLSSGTVIDITKYDDVSPEVLQSHVDELFPNGVSAHGENYLLKNGSHGQISSSAIELLFEYVRRAHFPEIKSRFECSFACESIDEAMAFRDRFGQPSDRIFEVLSEKPYFKGNMVLLDNNQTSLVCSYFADEYWNGNQGPIPESFWEILLELPVIIGDQVG</sequence>
<evidence type="ECO:0000313" key="1">
    <source>
        <dbReference type="EMBL" id="GAA3531201.1"/>
    </source>
</evidence>
<proteinExistence type="predicted"/>
<reference evidence="2" key="1">
    <citation type="journal article" date="2019" name="Int. J. Syst. Evol. Microbiol.">
        <title>The Global Catalogue of Microorganisms (GCM) 10K type strain sequencing project: providing services to taxonomists for standard genome sequencing and annotation.</title>
        <authorList>
            <consortium name="The Broad Institute Genomics Platform"/>
            <consortium name="The Broad Institute Genome Sequencing Center for Infectious Disease"/>
            <person name="Wu L."/>
            <person name="Ma J."/>
        </authorList>
    </citation>
    <scope>NUCLEOTIDE SEQUENCE [LARGE SCALE GENOMIC DNA]</scope>
    <source>
        <strain evidence="2">JCM 17110</strain>
    </source>
</reference>
<dbReference type="RefSeq" id="WP_344955005.1">
    <property type="nucleotide sequence ID" value="NZ_BAABCX010000001.1"/>
</dbReference>
<dbReference type="EMBL" id="BAABCX010000001">
    <property type="protein sequence ID" value="GAA3531201.1"/>
    <property type="molecule type" value="Genomic_DNA"/>
</dbReference>
<comment type="caution">
    <text evidence="1">The sequence shown here is derived from an EMBL/GenBank/DDBJ whole genome shotgun (WGS) entry which is preliminary data.</text>
</comment>
<dbReference type="Pfam" id="PF10386">
    <property type="entry name" value="DUF2441"/>
    <property type="match status" value="1"/>
</dbReference>
<dbReference type="Proteomes" id="UP001500795">
    <property type="component" value="Unassembled WGS sequence"/>
</dbReference>
<protein>
    <recommendedName>
        <fullName evidence="3">DUF2441 domain-containing protein</fullName>
    </recommendedName>
</protein>
<gene>
    <name evidence="1" type="ORF">GCM10022394_08120</name>
</gene>